<feature type="compositionally biased region" description="Polar residues" evidence="1">
    <location>
        <begin position="10"/>
        <end position="24"/>
    </location>
</feature>
<feature type="region of interest" description="Disordered" evidence="1">
    <location>
        <begin position="1"/>
        <end position="44"/>
    </location>
</feature>
<evidence type="ECO:0000256" key="1">
    <source>
        <dbReference type="SAM" id="MobiDB-lite"/>
    </source>
</evidence>
<accession>A0AAV7NNC3</accession>
<evidence type="ECO:0000313" key="2">
    <source>
        <dbReference type="EMBL" id="KAJ1114260.1"/>
    </source>
</evidence>
<reference evidence="2" key="1">
    <citation type="journal article" date="2022" name="bioRxiv">
        <title>Sequencing and chromosome-scale assembly of the giantPleurodeles waltlgenome.</title>
        <authorList>
            <person name="Brown T."/>
            <person name="Elewa A."/>
            <person name="Iarovenko S."/>
            <person name="Subramanian E."/>
            <person name="Araus A.J."/>
            <person name="Petzold A."/>
            <person name="Susuki M."/>
            <person name="Suzuki K.-i.T."/>
            <person name="Hayashi T."/>
            <person name="Toyoda A."/>
            <person name="Oliveira C."/>
            <person name="Osipova E."/>
            <person name="Leigh N.D."/>
            <person name="Simon A."/>
            <person name="Yun M.H."/>
        </authorList>
    </citation>
    <scope>NUCLEOTIDE SEQUENCE</scope>
    <source>
        <strain evidence="2">20211129_DDA</strain>
        <tissue evidence="2">Liver</tissue>
    </source>
</reference>
<protein>
    <submittedName>
        <fullName evidence="2">Uncharacterized protein</fullName>
    </submittedName>
</protein>
<proteinExistence type="predicted"/>
<dbReference type="AlphaFoldDB" id="A0AAV7NNC3"/>
<sequence length="94" mass="9653">MDAARRCPGGTSSSADGPRSTSGAGLSDPEAPGRGGRNMEMPETTGLFNCLGVREGAPDIRGAEAFPTDIMDEGLSHHDAGCRGLHPEEAQRSG</sequence>
<comment type="caution">
    <text evidence="2">The sequence shown here is derived from an EMBL/GenBank/DDBJ whole genome shotgun (WGS) entry which is preliminary data.</text>
</comment>
<feature type="region of interest" description="Disordered" evidence="1">
    <location>
        <begin position="72"/>
        <end position="94"/>
    </location>
</feature>
<feature type="compositionally biased region" description="Basic and acidic residues" evidence="1">
    <location>
        <begin position="74"/>
        <end position="94"/>
    </location>
</feature>
<evidence type="ECO:0000313" key="3">
    <source>
        <dbReference type="Proteomes" id="UP001066276"/>
    </source>
</evidence>
<organism evidence="2 3">
    <name type="scientific">Pleurodeles waltl</name>
    <name type="common">Iberian ribbed newt</name>
    <dbReference type="NCBI Taxonomy" id="8319"/>
    <lineage>
        <taxon>Eukaryota</taxon>
        <taxon>Metazoa</taxon>
        <taxon>Chordata</taxon>
        <taxon>Craniata</taxon>
        <taxon>Vertebrata</taxon>
        <taxon>Euteleostomi</taxon>
        <taxon>Amphibia</taxon>
        <taxon>Batrachia</taxon>
        <taxon>Caudata</taxon>
        <taxon>Salamandroidea</taxon>
        <taxon>Salamandridae</taxon>
        <taxon>Pleurodelinae</taxon>
        <taxon>Pleurodeles</taxon>
    </lineage>
</organism>
<dbReference type="EMBL" id="JANPWB010000012">
    <property type="protein sequence ID" value="KAJ1114260.1"/>
    <property type="molecule type" value="Genomic_DNA"/>
</dbReference>
<dbReference type="Proteomes" id="UP001066276">
    <property type="component" value="Chromosome 8"/>
</dbReference>
<name>A0AAV7NNC3_PLEWA</name>
<gene>
    <name evidence="2" type="ORF">NDU88_002499</name>
</gene>
<keyword evidence="3" id="KW-1185">Reference proteome</keyword>